<dbReference type="RefSeq" id="WP_201103563.1">
    <property type="nucleotide sequence ID" value="NZ_CP067977.1"/>
</dbReference>
<dbReference type="InterPro" id="IPR012762">
    <property type="entry name" value="Ubiq_biosynth_COQ9"/>
</dbReference>
<reference evidence="2 3" key="1">
    <citation type="submission" date="2021-01" db="EMBL/GenBank/DDBJ databases">
        <title>Brevundimonas vitis sp. nov., an bacterium isolated from grape (Vitis vinifera).</title>
        <authorList>
            <person name="Jiang L."/>
            <person name="Lee J."/>
        </authorList>
    </citation>
    <scope>NUCLEOTIDE SEQUENCE [LARGE SCALE GENOMIC DNA]</scope>
    <source>
        <strain evidence="2 3">GRTSA-9</strain>
    </source>
</reference>
<gene>
    <name evidence="2" type="ORF">JIP62_03585</name>
</gene>
<name>A0ABX7BNP3_9CAUL</name>
<feature type="domain" description="COQ9 C-terminal" evidence="1">
    <location>
        <begin position="128"/>
        <end position="194"/>
    </location>
</feature>
<dbReference type="InterPro" id="IPR013718">
    <property type="entry name" value="COQ9_C"/>
</dbReference>
<dbReference type="Pfam" id="PF08511">
    <property type="entry name" value="COQ9"/>
    <property type="match status" value="1"/>
</dbReference>
<dbReference type="NCBIfam" id="TIGR02396">
    <property type="entry name" value="diverge_rpsU"/>
    <property type="match status" value="1"/>
</dbReference>
<proteinExistence type="predicted"/>
<dbReference type="EMBL" id="CP067977">
    <property type="protein sequence ID" value="QQQ19212.1"/>
    <property type="molecule type" value="Genomic_DNA"/>
</dbReference>
<keyword evidence="3" id="KW-1185">Reference proteome</keyword>
<evidence type="ECO:0000259" key="1">
    <source>
        <dbReference type="Pfam" id="PF08511"/>
    </source>
</evidence>
<evidence type="ECO:0000313" key="3">
    <source>
        <dbReference type="Proteomes" id="UP000595448"/>
    </source>
</evidence>
<sequence>MTDAPDLSTDTPSSDWADRMEQAVLDAAIDRAPALGWNSALVRAACEANGLSLGDQELLLPNGPRDLAALLSRRHDSRALAALGSAEGLKIRERIARAVSARMEAGAQDIEATRRCAGFLAVPTNADLGLSLAWESADHLWRWAGDTSTDWNHYSKRTILSGILIPALTLRWFDGQEAAEAFVAARIDNVMAFEKWKAGKDFEGPLKTATDLLSRLRYGAKA</sequence>
<protein>
    <submittedName>
        <fullName evidence="2">COQ9 family protein</fullName>
    </submittedName>
</protein>
<evidence type="ECO:0000313" key="2">
    <source>
        <dbReference type="EMBL" id="QQQ19212.1"/>
    </source>
</evidence>
<dbReference type="Proteomes" id="UP000595448">
    <property type="component" value="Chromosome"/>
</dbReference>
<dbReference type="Gene3D" id="1.10.357.10">
    <property type="entry name" value="Tetracycline Repressor, domain 2"/>
    <property type="match status" value="1"/>
</dbReference>
<organism evidence="2 3">
    <name type="scientific">Brevundimonas vitisensis</name>
    <dbReference type="NCBI Taxonomy" id="2800818"/>
    <lineage>
        <taxon>Bacteria</taxon>
        <taxon>Pseudomonadati</taxon>
        <taxon>Pseudomonadota</taxon>
        <taxon>Alphaproteobacteria</taxon>
        <taxon>Caulobacterales</taxon>
        <taxon>Caulobacteraceae</taxon>
        <taxon>Brevundimonas</taxon>
    </lineage>
</organism>
<accession>A0ABX7BNP3</accession>